<dbReference type="EMBL" id="VTOW01000001">
    <property type="protein sequence ID" value="NKE70414.1"/>
    <property type="molecule type" value="Genomic_DNA"/>
</dbReference>
<protein>
    <submittedName>
        <fullName evidence="1">Uncharacterized protein</fullName>
    </submittedName>
</protein>
<gene>
    <name evidence="1" type="ORF">MNODULE_06640</name>
</gene>
<evidence type="ECO:0000313" key="2">
    <source>
        <dbReference type="Proteomes" id="UP000534783"/>
    </source>
</evidence>
<keyword evidence="2" id="KW-1185">Reference proteome</keyword>
<proteinExistence type="predicted"/>
<organism evidence="1 2">
    <name type="scientific">Candidatus Manganitrophus noduliformans</name>
    <dbReference type="NCBI Taxonomy" id="2606439"/>
    <lineage>
        <taxon>Bacteria</taxon>
        <taxon>Pseudomonadati</taxon>
        <taxon>Nitrospirota</taxon>
        <taxon>Nitrospiria</taxon>
        <taxon>Candidatus Troglogloeales</taxon>
        <taxon>Candidatus Manganitrophaceae</taxon>
        <taxon>Candidatus Manganitrophus</taxon>
    </lineage>
</organism>
<dbReference type="AlphaFoldDB" id="A0A7X6DNL9"/>
<comment type="caution">
    <text evidence="1">The sequence shown here is derived from an EMBL/GenBank/DDBJ whole genome shotgun (WGS) entry which is preliminary data.</text>
</comment>
<name>A0A7X6DNL9_9BACT</name>
<dbReference type="RefSeq" id="WP_168058663.1">
    <property type="nucleotide sequence ID" value="NZ_VTOW01000001.1"/>
</dbReference>
<dbReference type="Proteomes" id="UP000534783">
    <property type="component" value="Unassembled WGS sequence"/>
</dbReference>
<evidence type="ECO:0000313" key="1">
    <source>
        <dbReference type="EMBL" id="NKE70414.1"/>
    </source>
</evidence>
<accession>A0A7X6DNL9</accession>
<sequence>MQRDESPLGVLDGNHSDEKIEIVLIDEADRSGVEIRRMIWGNGIGWYPQKRFFIPTGQIGTVQHLLQQAEHLSRSRRKITRAVGGRVLRLVPPVQST</sequence>
<reference evidence="1 2" key="1">
    <citation type="journal article" date="2020" name="Nature">
        <title>Bacterial chemolithoautotrophy via manganese oxidation.</title>
        <authorList>
            <person name="Yu H."/>
            <person name="Leadbetter J.R."/>
        </authorList>
    </citation>
    <scope>NUCLEOTIDE SEQUENCE [LARGE SCALE GENOMIC DNA]</scope>
    <source>
        <strain evidence="1 2">Mn-1</strain>
    </source>
</reference>